<evidence type="ECO:0000256" key="5">
    <source>
        <dbReference type="ARBA" id="ARBA00023274"/>
    </source>
</evidence>
<evidence type="ECO:0000256" key="4">
    <source>
        <dbReference type="ARBA" id="ARBA00022980"/>
    </source>
</evidence>
<dbReference type="AlphaFoldDB" id="A0A7D5JZ55"/>
<reference evidence="10 11" key="1">
    <citation type="submission" date="2020-06" db="EMBL/GenBank/DDBJ databases">
        <authorList>
            <person name="Jo H."/>
        </authorList>
    </citation>
    <scope>NUCLEOTIDE SEQUENCE [LARGE SCALE GENOMIC DNA]</scope>
    <source>
        <strain evidence="10 11">I46</strain>
    </source>
</reference>
<dbReference type="InterPro" id="IPR002358">
    <property type="entry name" value="Ribosomal_uL6_CS"/>
</dbReference>
<gene>
    <name evidence="6 10" type="primary">rplF</name>
    <name evidence="10" type="ORF">HW566_10725</name>
</gene>
<dbReference type="Gene3D" id="3.90.930.12">
    <property type="entry name" value="Ribosomal protein L6, alpha-beta domain"/>
    <property type="match status" value="2"/>
</dbReference>
<dbReference type="GO" id="GO:0002181">
    <property type="term" value="P:cytoplasmic translation"/>
    <property type="evidence" value="ECO:0007669"/>
    <property type="project" value="TreeGrafter"/>
</dbReference>
<keyword evidence="4 6" id="KW-0689">Ribosomal protein</keyword>
<evidence type="ECO:0000256" key="3">
    <source>
        <dbReference type="ARBA" id="ARBA00022884"/>
    </source>
</evidence>
<dbReference type="InterPro" id="IPR036789">
    <property type="entry name" value="Ribosomal_uL6-like_a/b-dom_sf"/>
</dbReference>
<evidence type="ECO:0000313" key="11">
    <source>
        <dbReference type="Proteomes" id="UP000509638"/>
    </source>
</evidence>
<dbReference type="RefSeq" id="WP_178012763.1">
    <property type="nucleotide sequence ID" value="NZ_CP058316.1"/>
</dbReference>
<evidence type="ECO:0000256" key="8">
    <source>
        <dbReference type="RuleBase" id="RU003870"/>
    </source>
</evidence>
<comment type="subunit">
    <text evidence="6">Part of the 50S ribosomal subunit.</text>
</comment>
<dbReference type="InterPro" id="IPR000702">
    <property type="entry name" value="Ribosomal_uL6-like"/>
</dbReference>
<dbReference type="FunFam" id="3.90.930.12:FF:000002">
    <property type="entry name" value="50S ribosomal protein L6"/>
    <property type="match status" value="1"/>
</dbReference>
<dbReference type="PRINTS" id="PR00059">
    <property type="entry name" value="RIBOSOMALL6"/>
</dbReference>
<dbReference type="Pfam" id="PF00347">
    <property type="entry name" value="Ribosomal_L6"/>
    <property type="match status" value="2"/>
</dbReference>
<dbReference type="EMBL" id="CP058316">
    <property type="protein sequence ID" value="QLD12203.1"/>
    <property type="molecule type" value="Genomic_DNA"/>
</dbReference>
<dbReference type="PANTHER" id="PTHR11655:SF14">
    <property type="entry name" value="LARGE RIBOSOMAL SUBUNIT PROTEIN UL6M"/>
    <property type="match status" value="1"/>
</dbReference>
<evidence type="ECO:0000256" key="2">
    <source>
        <dbReference type="ARBA" id="ARBA00022730"/>
    </source>
</evidence>
<evidence type="ECO:0000256" key="6">
    <source>
        <dbReference type="HAMAP-Rule" id="MF_01365"/>
    </source>
</evidence>
<dbReference type="NCBIfam" id="TIGR03654">
    <property type="entry name" value="L6_bact"/>
    <property type="match status" value="1"/>
</dbReference>
<dbReference type="HAMAP" id="MF_01365_B">
    <property type="entry name" value="Ribosomal_uL6_B"/>
    <property type="match status" value="1"/>
</dbReference>
<dbReference type="InterPro" id="IPR019906">
    <property type="entry name" value="Ribosomal_uL6_bac-type"/>
</dbReference>
<dbReference type="PANTHER" id="PTHR11655">
    <property type="entry name" value="60S/50S RIBOSOMAL PROTEIN L6/L9"/>
    <property type="match status" value="1"/>
</dbReference>
<evidence type="ECO:0000256" key="1">
    <source>
        <dbReference type="ARBA" id="ARBA00009356"/>
    </source>
</evidence>
<protein>
    <recommendedName>
        <fullName evidence="6">Large ribosomal subunit protein uL6</fullName>
    </recommendedName>
</protein>
<proteinExistence type="inferred from homology"/>
<evidence type="ECO:0000259" key="9">
    <source>
        <dbReference type="Pfam" id="PF00347"/>
    </source>
</evidence>
<dbReference type="FunFam" id="3.90.930.12:FF:000001">
    <property type="entry name" value="50S ribosomal protein L6"/>
    <property type="match status" value="1"/>
</dbReference>
<name>A0A7D5JZ55_9MICO</name>
<evidence type="ECO:0000313" key="10">
    <source>
        <dbReference type="EMBL" id="QLD12203.1"/>
    </source>
</evidence>
<sequence length="178" mass="18937">MSRIGRLPIDIPAGVTVEVSGQDVLVTGPKGELRLTVAKPIEAKVEENQVLVTRPDDERESRALHGLTRTLINNNIIGVTQGYTKGLEVVGTGYRVAQKGSAVEFALGFSHPVTVDAPAGITLTVEGNNKLTVSGIDKQAVGETAANIRKIRKPEPYKGKGVRYAGEVVRRKAGKSGK</sequence>
<dbReference type="Proteomes" id="UP000509638">
    <property type="component" value="Chromosome"/>
</dbReference>
<accession>A0A7D5JZ55</accession>
<keyword evidence="3 6" id="KW-0694">RNA-binding</keyword>
<dbReference type="PIRSF" id="PIRSF002162">
    <property type="entry name" value="Ribosomal_L6"/>
    <property type="match status" value="1"/>
</dbReference>
<keyword evidence="5 6" id="KW-0687">Ribonucleoprotein</keyword>
<evidence type="ECO:0000256" key="7">
    <source>
        <dbReference type="RuleBase" id="RU003869"/>
    </source>
</evidence>
<organism evidence="10 11">
    <name type="scientific">Microbacterium oleivorans</name>
    <dbReference type="NCBI Taxonomy" id="273677"/>
    <lineage>
        <taxon>Bacteria</taxon>
        <taxon>Bacillati</taxon>
        <taxon>Actinomycetota</taxon>
        <taxon>Actinomycetes</taxon>
        <taxon>Micrococcales</taxon>
        <taxon>Microbacteriaceae</taxon>
        <taxon>Microbacterium</taxon>
    </lineage>
</organism>
<dbReference type="GO" id="GO:0019843">
    <property type="term" value="F:rRNA binding"/>
    <property type="evidence" value="ECO:0007669"/>
    <property type="project" value="UniProtKB-UniRule"/>
</dbReference>
<dbReference type="PROSITE" id="PS00525">
    <property type="entry name" value="RIBOSOMAL_L6_1"/>
    <property type="match status" value="1"/>
</dbReference>
<dbReference type="GO" id="GO:0022625">
    <property type="term" value="C:cytosolic large ribosomal subunit"/>
    <property type="evidence" value="ECO:0007669"/>
    <property type="project" value="UniProtKB-UniRule"/>
</dbReference>
<comment type="similarity">
    <text evidence="1 6 7">Belongs to the universal ribosomal protein uL6 family.</text>
</comment>
<dbReference type="SUPFAM" id="SSF56053">
    <property type="entry name" value="Ribosomal protein L6"/>
    <property type="match status" value="2"/>
</dbReference>
<comment type="function">
    <text evidence="6 8">This protein binds to the 23S rRNA, and is important in its secondary structure. It is located near the subunit interface in the base of the L7/L12 stalk, and near the tRNA binding site of the peptidyltransferase center.</text>
</comment>
<dbReference type="GO" id="GO:0003735">
    <property type="term" value="F:structural constituent of ribosome"/>
    <property type="evidence" value="ECO:0007669"/>
    <property type="project" value="UniProtKB-UniRule"/>
</dbReference>
<dbReference type="InterPro" id="IPR020040">
    <property type="entry name" value="Ribosomal_uL6_a/b-dom"/>
</dbReference>
<keyword evidence="2 6" id="KW-0699">rRNA-binding</keyword>
<feature type="domain" description="Large ribosomal subunit protein uL6 alpha-beta" evidence="9">
    <location>
        <begin position="90"/>
        <end position="164"/>
    </location>
</feature>
<feature type="domain" description="Large ribosomal subunit protein uL6 alpha-beta" evidence="9">
    <location>
        <begin position="11"/>
        <end position="82"/>
    </location>
</feature>